<organism evidence="2 3">
    <name type="scientific">Ectothiorhodospira mobilis</name>
    <dbReference type="NCBI Taxonomy" id="195064"/>
    <lineage>
        <taxon>Bacteria</taxon>
        <taxon>Pseudomonadati</taxon>
        <taxon>Pseudomonadota</taxon>
        <taxon>Gammaproteobacteria</taxon>
        <taxon>Chromatiales</taxon>
        <taxon>Ectothiorhodospiraceae</taxon>
        <taxon>Ectothiorhodospira</taxon>
    </lineage>
</organism>
<proteinExistence type="predicted"/>
<dbReference type="RefSeq" id="WP_090487191.1">
    <property type="nucleotide sequence ID" value="NZ_FOUO01000019.1"/>
</dbReference>
<evidence type="ECO:0000313" key="2">
    <source>
        <dbReference type="EMBL" id="SFM65964.1"/>
    </source>
</evidence>
<dbReference type="AlphaFoldDB" id="A0A1I4SNB8"/>
<dbReference type="OrthoDB" id="5796886at2"/>
<feature type="region of interest" description="Disordered" evidence="1">
    <location>
        <begin position="67"/>
        <end position="87"/>
    </location>
</feature>
<sequence>MNAIVKNPQEMSAEELYALARQREEQEAAEQEEARRQEREALKQKRRELIKQHRRELAQLDREIRKLGGRVPRAGQGGGKRETGPSRILCEIVANNPPEMTTKEIREQAQQAGLNVKNLSQTLGYLKRQGKLTSPRRGVYSAP</sequence>
<feature type="region of interest" description="Disordered" evidence="1">
    <location>
        <begin position="22"/>
        <end position="47"/>
    </location>
</feature>
<dbReference type="Proteomes" id="UP000199556">
    <property type="component" value="Unassembled WGS sequence"/>
</dbReference>
<gene>
    <name evidence="2" type="ORF">SAMN05421721_11925</name>
</gene>
<evidence type="ECO:0000256" key="1">
    <source>
        <dbReference type="SAM" id="MobiDB-lite"/>
    </source>
</evidence>
<dbReference type="EMBL" id="FOUO01000019">
    <property type="protein sequence ID" value="SFM65964.1"/>
    <property type="molecule type" value="Genomic_DNA"/>
</dbReference>
<evidence type="ECO:0000313" key="3">
    <source>
        <dbReference type="Proteomes" id="UP000199556"/>
    </source>
</evidence>
<name>A0A1I4SNB8_ECTMO</name>
<protein>
    <submittedName>
        <fullName evidence="2">Uncharacterized protein</fullName>
    </submittedName>
</protein>
<reference evidence="2 3" key="1">
    <citation type="submission" date="2016-10" db="EMBL/GenBank/DDBJ databases">
        <authorList>
            <person name="de Groot N.N."/>
        </authorList>
    </citation>
    <scope>NUCLEOTIDE SEQUENCE [LARGE SCALE GENOMIC DNA]</scope>
    <source>
        <strain evidence="2 3">DSM 4180</strain>
    </source>
</reference>
<accession>A0A1I4SNB8</accession>
<keyword evidence="3" id="KW-1185">Reference proteome</keyword>